<keyword evidence="4" id="KW-0732">Signal</keyword>
<proteinExistence type="predicted"/>
<dbReference type="InterPro" id="IPR013320">
    <property type="entry name" value="ConA-like_dom_sf"/>
</dbReference>
<comment type="caution">
    <text evidence="11">The sequence shown here is derived from an EMBL/GenBank/DDBJ whole genome shotgun (WGS) entry which is preliminary data.</text>
</comment>
<dbReference type="InterPro" id="IPR010496">
    <property type="entry name" value="AL/BT2_dom"/>
</dbReference>
<dbReference type="GO" id="GO:0005975">
    <property type="term" value="P:carbohydrate metabolic process"/>
    <property type="evidence" value="ECO:0007669"/>
    <property type="project" value="InterPro"/>
</dbReference>
<dbReference type="SUPFAM" id="SSF49899">
    <property type="entry name" value="Concanavalin A-like lectins/glucanases"/>
    <property type="match status" value="1"/>
</dbReference>
<dbReference type="PANTHER" id="PTHR33307:SF6">
    <property type="entry name" value="ALPHA-RHAMNOSIDASE (EUROFUNG)-RELATED"/>
    <property type="match status" value="1"/>
</dbReference>
<dbReference type="Pfam" id="PF05592">
    <property type="entry name" value="Bac_rhamnosid"/>
    <property type="match status" value="1"/>
</dbReference>
<evidence type="ECO:0000256" key="4">
    <source>
        <dbReference type="SAM" id="SignalP"/>
    </source>
</evidence>
<dbReference type="OrthoDB" id="9761045at2"/>
<dbReference type="Pfam" id="PF17389">
    <property type="entry name" value="Bac_rhamnosid6H"/>
    <property type="match status" value="1"/>
</dbReference>
<feature type="domain" description="Alpha-L-rhamnosidase six-hairpin glycosidase" evidence="8">
    <location>
        <begin position="626"/>
        <end position="975"/>
    </location>
</feature>
<dbReference type="InterPro" id="IPR013737">
    <property type="entry name" value="Bac_rhamnosid_N"/>
</dbReference>
<dbReference type="Pfam" id="PF08531">
    <property type="entry name" value="Bac_rhamnosid_N"/>
    <property type="match status" value="1"/>
</dbReference>
<evidence type="ECO:0000313" key="10">
    <source>
        <dbReference type="EMBL" id="TNC43563.1"/>
    </source>
</evidence>
<dbReference type="InterPro" id="IPR035396">
    <property type="entry name" value="Bac_rhamnosid6H"/>
</dbReference>
<evidence type="ECO:0000256" key="2">
    <source>
        <dbReference type="ARBA" id="ARBA00012652"/>
    </source>
</evidence>
<feature type="domain" description="Alpha-L-rhamnosidase C-terminal" evidence="9">
    <location>
        <begin position="986"/>
        <end position="1054"/>
    </location>
</feature>
<feature type="chain" id="PRO_5038242847" description="alpha-L-rhamnosidase" evidence="4">
    <location>
        <begin position="29"/>
        <end position="1089"/>
    </location>
</feature>
<dbReference type="EMBL" id="VDFR01000034">
    <property type="protein sequence ID" value="TNC48656.1"/>
    <property type="molecule type" value="Genomic_DNA"/>
</dbReference>
<evidence type="ECO:0000259" key="7">
    <source>
        <dbReference type="Pfam" id="PF08531"/>
    </source>
</evidence>
<dbReference type="InterPro" id="IPR013783">
    <property type="entry name" value="Ig-like_fold"/>
</dbReference>
<dbReference type="SUPFAM" id="SSF48208">
    <property type="entry name" value="Six-hairpin glycosidases"/>
    <property type="match status" value="1"/>
</dbReference>
<dbReference type="Proteomes" id="UP000306740">
    <property type="component" value="Unassembled WGS sequence"/>
</dbReference>
<feature type="domain" description="3-keto-alpha-glucoside-1,2-lyase/3-keto-2-hydroxy-glucal hydratase" evidence="6">
    <location>
        <begin position="147"/>
        <end position="297"/>
    </location>
</feature>
<reference evidence="11 12" key="1">
    <citation type="submission" date="2019-05" db="EMBL/GenBank/DDBJ databases">
        <title>Mumia sp. nov., isolated from the intestinal contents of plateau pika (Ochotona curzoniae) in the Qinghai-Tibet plateau of China.</title>
        <authorList>
            <person name="Tian Z."/>
        </authorList>
    </citation>
    <scope>NUCLEOTIDE SEQUENCE [LARGE SCALE GENOMIC DNA]</scope>
    <source>
        <strain evidence="12">527</strain>
        <strain evidence="11">Z527</strain>
    </source>
</reference>
<dbReference type="Pfam" id="PF25788">
    <property type="entry name" value="Ig_Rha78A_N"/>
    <property type="match status" value="1"/>
</dbReference>
<dbReference type="GO" id="GO:0030596">
    <property type="term" value="F:alpha-L-rhamnosidase activity"/>
    <property type="evidence" value="ECO:0007669"/>
    <property type="project" value="UniProtKB-EC"/>
</dbReference>
<dbReference type="InterPro" id="IPR035398">
    <property type="entry name" value="Bac_rhamnosid_C"/>
</dbReference>
<sequence>MRTRRITGVVAATALLAGSAAITAPAEARGGHAPGAPKALTVDDSARPLNVEGVPAFGWMPQDRDPGEVQSAYQLKVSDDDGRLVWDSRKVESDQQAYIEYDGPSLDRGAAYTWTVRTWDRTHRSSPWAKPATFETGISDADWDGAQWIQRAPGGTAPVAVVDGRARVTGGDVTLAKGSADWTDYTIEATVRPHTGGAGIAFRNADRRNGYMWQLSPANGFRAHVQRNGSHTVLATKPLAIVAGQDYRVRIEVDGATVTTFVDGVQVDQRTDTTHATGGVGFREASNETAEFDDVRVTAPDGTVLLSDDFSGELSAWDVAPPGRQADEWTLARKDVPLDGRKVVRARAYVAASHTYELWIDGQRADRGQSFSYPGEGYYQASDVTHLVKGERAIGLGLIAHWYGSGQGRPAGVPGVLARVVVEYADGSTQTVVTDGSWKVTEGPYVQAGRRNGEGEQIEHLDGVRAAALDGWDEEGFDDSAWGDAVVLGTHPVAPFTQLQGQETRLDETTARPVRMLKAEDGTVVADFGKVIPARPTVQFDHGVQGRVLQMRAGYTLTEQGRVATSTLQTQGTNMAFPYTQVDGRQSFEAFTHLGFRYLEIPDAGEAIERRDVSAVVVHTDVPDGQEATFDSSDRTLDEVWDMMQRSALYSVQEAFVDTPTREKGQFLGDAVNISYATMQGFAERDATQQAIREFLASETRFWSGNPNDLGRYNAVYPNGDGKRDIPDYTEMFVDWVWRYYQVTGDRALLEEAYPAIRRTAAYVQRHIPESGPTAGLVTNLSGGSGAYQYGIVDWPAPGRFGYDMDTTARTVINALGVGVLRRTADMAEALGRPETEASSYRTAESELVEAMNTKLRRSDGIYVDGLKADGAQSDHAGQHSTSFAVAFDVAPEADLPVLAEHLAGMGMKQGPMTVHRLLQALGKADRPDAVLRLLTNPDDLGFANILAQGGTFTWEAWTLDAGSNHSQSHGWSAQAAVDVTETLLGIRPDGVGGSSVRIVPPATGLAKASGSVPTQRGEVALSWERKSRGVRATLEVPVNVTARVELPKLAGASYRAVGTTGARLVGTVGDRVVFEVGSGKTQFVPVPR</sequence>
<protein>
    <recommendedName>
        <fullName evidence="2">alpha-L-rhamnosidase</fullName>
        <ecNumber evidence="2">3.2.1.40</ecNumber>
    </recommendedName>
</protein>
<accession>A0A5C4MSX0</accession>
<gene>
    <name evidence="11" type="ORF">FHE65_07070</name>
    <name evidence="10" type="ORF">FHE65_18025</name>
</gene>
<evidence type="ECO:0000259" key="6">
    <source>
        <dbReference type="Pfam" id="PF06439"/>
    </source>
</evidence>
<keyword evidence="3" id="KW-0378">Hydrolase</keyword>
<organism evidence="11 12">
    <name type="scientific">Mumia zhuanghuii</name>
    <dbReference type="NCBI Taxonomy" id="2585211"/>
    <lineage>
        <taxon>Bacteria</taxon>
        <taxon>Bacillati</taxon>
        <taxon>Actinomycetota</taxon>
        <taxon>Actinomycetes</taxon>
        <taxon>Propionibacteriales</taxon>
        <taxon>Nocardioidaceae</taxon>
        <taxon>Mumia</taxon>
    </lineage>
</organism>
<dbReference type="PANTHER" id="PTHR33307">
    <property type="entry name" value="ALPHA-RHAMNOSIDASE (EUROFUNG)"/>
    <property type="match status" value="1"/>
</dbReference>
<name>A0A5C4MSX0_9ACTN</name>
<evidence type="ECO:0000259" key="8">
    <source>
        <dbReference type="Pfam" id="PF17389"/>
    </source>
</evidence>
<dbReference type="InterPro" id="IPR016007">
    <property type="entry name" value="Alpha_rhamnosid"/>
</dbReference>
<dbReference type="InterPro" id="IPR008902">
    <property type="entry name" value="Rhamnosid_concanavalin"/>
</dbReference>
<evidence type="ECO:0000256" key="1">
    <source>
        <dbReference type="ARBA" id="ARBA00001445"/>
    </source>
</evidence>
<dbReference type="Pfam" id="PF17390">
    <property type="entry name" value="Bac_rhamnosid_C"/>
    <property type="match status" value="1"/>
</dbReference>
<evidence type="ECO:0000256" key="3">
    <source>
        <dbReference type="ARBA" id="ARBA00022801"/>
    </source>
</evidence>
<comment type="catalytic activity">
    <reaction evidence="1">
        <text>Hydrolysis of terminal non-reducing alpha-L-rhamnose residues in alpha-L-rhamnosides.</text>
        <dbReference type="EC" id="3.2.1.40"/>
    </reaction>
</comment>
<dbReference type="AlphaFoldDB" id="A0A5C4MSX0"/>
<dbReference type="InterPro" id="IPR008928">
    <property type="entry name" value="6-hairpin_glycosidase_sf"/>
</dbReference>
<dbReference type="RefSeq" id="WP_139086839.1">
    <property type="nucleotide sequence ID" value="NZ_VDFR01000034.1"/>
</dbReference>
<dbReference type="Gene3D" id="2.60.420.10">
    <property type="entry name" value="Maltose phosphorylase, domain 3"/>
    <property type="match status" value="1"/>
</dbReference>
<evidence type="ECO:0000259" key="9">
    <source>
        <dbReference type="Pfam" id="PF17390"/>
    </source>
</evidence>
<evidence type="ECO:0000259" key="5">
    <source>
        <dbReference type="Pfam" id="PF05592"/>
    </source>
</evidence>
<dbReference type="Gene3D" id="2.60.120.560">
    <property type="entry name" value="Exo-inulinase, domain 1"/>
    <property type="match status" value="1"/>
</dbReference>
<evidence type="ECO:0000313" key="12">
    <source>
        <dbReference type="Proteomes" id="UP000306740"/>
    </source>
</evidence>
<dbReference type="Pfam" id="PF06439">
    <property type="entry name" value="3keto-disac_hyd"/>
    <property type="match status" value="1"/>
</dbReference>
<feature type="signal peptide" evidence="4">
    <location>
        <begin position="1"/>
        <end position="28"/>
    </location>
</feature>
<dbReference type="InterPro" id="IPR012341">
    <property type="entry name" value="6hp_glycosidase-like_sf"/>
</dbReference>
<dbReference type="EMBL" id="VDFR01000080">
    <property type="protein sequence ID" value="TNC43563.1"/>
    <property type="molecule type" value="Genomic_DNA"/>
</dbReference>
<feature type="domain" description="Bacterial alpha-L-rhamnosidase N-terminal" evidence="7">
    <location>
        <begin position="342"/>
        <end position="515"/>
    </location>
</feature>
<dbReference type="Gene3D" id="1.50.10.10">
    <property type="match status" value="1"/>
</dbReference>
<evidence type="ECO:0000313" key="11">
    <source>
        <dbReference type="EMBL" id="TNC48656.1"/>
    </source>
</evidence>
<feature type="domain" description="Alpha-L-rhamnosidase concanavalin-like" evidence="5">
    <location>
        <begin position="518"/>
        <end position="619"/>
    </location>
</feature>
<dbReference type="Gene3D" id="2.60.120.260">
    <property type="entry name" value="Galactose-binding domain-like"/>
    <property type="match status" value="2"/>
</dbReference>
<dbReference type="Gene3D" id="2.60.40.10">
    <property type="entry name" value="Immunoglobulins"/>
    <property type="match status" value="1"/>
</dbReference>
<dbReference type="EC" id="3.2.1.40" evidence="2"/>